<organism evidence="3 4">
    <name type="scientific">Bacillus gobiensis</name>
    <dbReference type="NCBI Taxonomy" id="1441095"/>
    <lineage>
        <taxon>Bacteria</taxon>
        <taxon>Bacillati</taxon>
        <taxon>Bacillota</taxon>
        <taxon>Bacilli</taxon>
        <taxon>Bacillales</taxon>
        <taxon>Bacillaceae</taxon>
        <taxon>Bacillus</taxon>
    </lineage>
</organism>
<reference evidence="3 4" key="2">
    <citation type="journal article" date="2016" name="Int. J. Syst. Evol. Microbiol.">
        <title>Bacillus gobiensis sp. nov., isolated from a soil sample.</title>
        <authorList>
            <person name="Liu B."/>
            <person name="Liu G.H."/>
            <person name="Cetin S."/>
            <person name="Schumann P."/>
            <person name="Pan Z.Z."/>
            <person name="Chen Q.Q."/>
        </authorList>
    </citation>
    <scope>NUCLEOTIDE SEQUENCE [LARGE SCALE GENOMIC DNA]</scope>
    <source>
        <strain evidence="3 4">FJAT-4402</strain>
    </source>
</reference>
<dbReference type="Proteomes" id="UP000067625">
    <property type="component" value="Chromosome"/>
</dbReference>
<keyword evidence="4" id="KW-1185">Reference proteome</keyword>
<sequence length="237" mass="26726">MNKQYWFIILTYVLMHLSSIIGLPLLFAMGYEQTEAAGIWTISSFTICLIVVLLILRTAPKTTLRNKSKASVGASIGWAIGGIFLAYFSQIIAATIEMYIFRIDPGSENTEAILALIKSLPLVIVVSSIFGPILEEIIFRKIIFGSLYKKMNFFFAGLISSVIFAVVHMDFTHILLYTAMGFAFAFLYVRTKRIIVPIIAHISMNTFVVILQLNYDRILELQKELEKMQLIIGGFFS</sequence>
<dbReference type="PATRIC" id="fig|1441095.3.peg.4795"/>
<feature type="transmembrane region" description="Helical" evidence="1">
    <location>
        <begin position="7"/>
        <end position="31"/>
    </location>
</feature>
<evidence type="ECO:0000256" key="1">
    <source>
        <dbReference type="SAM" id="Phobius"/>
    </source>
</evidence>
<dbReference type="AlphaFoldDB" id="A0A0M4FXS8"/>
<evidence type="ECO:0000259" key="2">
    <source>
        <dbReference type="Pfam" id="PF02517"/>
    </source>
</evidence>
<keyword evidence="1" id="KW-0472">Membrane</keyword>
<dbReference type="Pfam" id="PF02517">
    <property type="entry name" value="Rce1-like"/>
    <property type="match status" value="1"/>
</dbReference>
<dbReference type="InterPro" id="IPR052710">
    <property type="entry name" value="CAAX_protease"/>
</dbReference>
<protein>
    <submittedName>
        <fullName evidence="3">Peptidase</fullName>
    </submittedName>
</protein>
<name>A0A0M4FXS8_9BACI</name>
<accession>A0A0M4FXS8</accession>
<dbReference type="InterPro" id="IPR003675">
    <property type="entry name" value="Rce1/LyrA-like_dom"/>
</dbReference>
<proteinExistence type="predicted"/>
<reference evidence="4" key="1">
    <citation type="submission" date="2015-08" db="EMBL/GenBank/DDBJ databases">
        <title>Genome sequencing project for genomic taxonomy and phylogenomics of Bacillus-like bacteria.</title>
        <authorList>
            <person name="Liu B."/>
            <person name="Wang J."/>
            <person name="Zhu Y."/>
            <person name="Liu G."/>
            <person name="Chen Q."/>
            <person name="Chen Z."/>
            <person name="Lan J."/>
            <person name="Che J."/>
            <person name="Ge C."/>
            <person name="Shi H."/>
            <person name="Pan Z."/>
            <person name="Liu X."/>
        </authorList>
    </citation>
    <scope>NUCLEOTIDE SEQUENCE [LARGE SCALE GENOMIC DNA]</scope>
    <source>
        <strain evidence="4">FJAT-4402</strain>
    </source>
</reference>
<evidence type="ECO:0000313" key="4">
    <source>
        <dbReference type="Proteomes" id="UP000067625"/>
    </source>
</evidence>
<dbReference type="STRING" id="1441095.AM592_21710"/>
<feature type="transmembrane region" description="Helical" evidence="1">
    <location>
        <begin position="194"/>
        <end position="215"/>
    </location>
</feature>
<keyword evidence="1" id="KW-0812">Transmembrane</keyword>
<dbReference type="RefSeq" id="WP_053605703.1">
    <property type="nucleotide sequence ID" value="NZ_CP012600.1"/>
</dbReference>
<feature type="transmembrane region" description="Helical" evidence="1">
    <location>
        <begin position="113"/>
        <end position="134"/>
    </location>
</feature>
<dbReference type="OrthoDB" id="2194912at2"/>
<feature type="transmembrane region" description="Helical" evidence="1">
    <location>
        <begin position="37"/>
        <end position="56"/>
    </location>
</feature>
<feature type="domain" description="CAAX prenyl protease 2/Lysostaphin resistance protein A-like" evidence="2">
    <location>
        <begin position="120"/>
        <end position="207"/>
    </location>
</feature>
<dbReference type="GO" id="GO:0080120">
    <property type="term" value="P:CAAX-box protein maturation"/>
    <property type="evidence" value="ECO:0007669"/>
    <property type="project" value="UniProtKB-ARBA"/>
</dbReference>
<evidence type="ECO:0000313" key="3">
    <source>
        <dbReference type="EMBL" id="ALC83830.1"/>
    </source>
</evidence>
<keyword evidence="1" id="KW-1133">Transmembrane helix</keyword>
<dbReference type="PANTHER" id="PTHR36435">
    <property type="entry name" value="SLR1288 PROTEIN"/>
    <property type="match status" value="1"/>
</dbReference>
<dbReference type="GO" id="GO:0004175">
    <property type="term" value="F:endopeptidase activity"/>
    <property type="evidence" value="ECO:0007669"/>
    <property type="project" value="UniProtKB-ARBA"/>
</dbReference>
<gene>
    <name evidence="3" type="ORF">AM592_21710</name>
</gene>
<dbReference type="PANTHER" id="PTHR36435:SF6">
    <property type="entry name" value="ABORTIVE INFECTION PROTEIN"/>
    <property type="match status" value="1"/>
</dbReference>
<dbReference type="EMBL" id="CP012600">
    <property type="protein sequence ID" value="ALC83830.1"/>
    <property type="molecule type" value="Genomic_DNA"/>
</dbReference>
<feature type="transmembrane region" description="Helical" evidence="1">
    <location>
        <begin position="155"/>
        <end position="188"/>
    </location>
</feature>
<feature type="transmembrane region" description="Helical" evidence="1">
    <location>
        <begin position="76"/>
        <end position="101"/>
    </location>
</feature>